<feature type="transmembrane region" description="Helical" evidence="1">
    <location>
        <begin position="243"/>
        <end position="264"/>
    </location>
</feature>
<dbReference type="AlphaFoldDB" id="A0A6S6S1C9"/>
<dbReference type="InterPro" id="IPR012429">
    <property type="entry name" value="HGSNAT_cat"/>
</dbReference>
<dbReference type="EMBL" id="CACVAQ010000065">
    <property type="protein sequence ID" value="CAA6801523.1"/>
    <property type="molecule type" value="Genomic_DNA"/>
</dbReference>
<feature type="transmembrane region" description="Helical" evidence="1">
    <location>
        <begin position="350"/>
        <end position="368"/>
    </location>
</feature>
<feature type="transmembrane region" description="Helical" evidence="1">
    <location>
        <begin position="284"/>
        <end position="307"/>
    </location>
</feature>
<proteinExistence type="predicted"/>
<evidence type="ECO:0000256" key="1">
    <source>
        <dbReference type="SAM" id="Phobius"/>
    </source>
</evidence>
<evidence type="ECO:0000259" key="2">
    <source>
        <dbReference type="Pfam" id="PF07786"/>
    </source>
</evidence>
<dbReference type="Pfam" id="PF07786">
    <property type="entry name" value="HGSNAT_cat"/>
    <property type="match status" value="1"/>
</dbReference>
<feature type="transmembrane region" description="Helical" evidence="1">
    <location>
        <begin position="171"/>
        <end position="188"/>
    </location>
</feature>
<sequence>MSTLSTTVNRTDSIDLLRGFIMLLMALDHASAMIGRMHFSEFWGVAFRGYPDLGWWLTRFLSHLCAPGFFFLMGMSVFLFAQKRLKSDWSARQIHRYFLKRGGIILLLMFFLEFPAWGISMALRIQDPSIAPSGMHMPGLAGSYFLIPTSVLYGLGACMMIAGFFWRLKSWHLLSITIGSFTLSWWYISHSNPSLAFNPLEHFFLVPGKSPGALVIYPIIPWLGITTFGMFWAQLLQKKSQQIYTLSALTGISFILLFVGLRFLEWGNFSIAENDSWIEFFTLVKYPPSLAFALITCGINLVLFFIFSKLAGQKWLYPIKVFGQTAMFFYIAHLYLYAFIGAAFRSGCDIKVMYLCWFIGLILLYFICQRFLAFKKTKANDSIWRMI</sequence>
<name>A0A6S6S1C9_9BACT</name>
<reference evidence="3" key="1">
    <citation type="submission" date="2020-01" db="EMBL/GenBank/DDBJ databases">
        <authorList>
            <person name="Meier V. D."/>
            <person name="Meier V D."/>
        </authorList>
    </citation>
    <scope>NUCLEOTIDE SEQUENCE</scope>
    <source>
        <strain evidence="3">HLG_WM_MAG_10</strain>
    </source>
</reference>
<organism evidence="3">
    <name type="scientific">uncultured Aureispira sp</name>
    <dbReference type="NCBI Taxonomy" id="1331704"/>
    <lineage>
        <taxon>Bacteria</taxon>
        <taxon>Pseudomonadati</taxon>
        <taxon>Bacteroidota</taxon>
        <taxon>Saprospiria</taxon>
        <taxon>Saprospirales</taxon>
        <taxon>Saprospiraceae</taxon>
        <taxon>Aureispira</taxon>
        <taxon>environmental samples</taxon>
    </lineage>
</organism>
<feature type="transmembrane region" description="Helical" evidence="1">
    <location>
        <begin position="60"/>
        <end position="81"/>
    </location>
</feature>
<feature type="transmembrane region" description="Helical" evidence="1">
    <location>
        <begin position="143"/>
        <end position="166"/>
    </location>
</feature>
<gene>
    <name evidence="3" type="ORF">HELGO_WM11410</name>
</gene>
<keyword evidence="1" id="KW-0472">Membrane</keyword>
<dbReference type="PANTHER" id="PTHR40407">
    <property type="entry name" value="MEMBRANE PROTEIN-LIKE PROTEIN"/>
    <property type="match status" value="1"/>
</dbReference>
<evidence type="ECO:0000313" key="3">
    <source>
        <dbReference type="EMBL" id="CAA6801523.1"/>
    </source>
</evidence>
<feature type="transmembrane region" description="Helical" evidence="1">
    <location>
        <begin position="20"/>
        <end position="40"/>
    </location>
</feature>
<dbReference type="PANTHER" id="PTHR40407:SF1">
    <property type="entry name" value="HEPARAN-ALPHA-GLUCOSAMINIDE N-ACETYLTRANSFERASE CATALYTIC DOMAIN-CONTAINING PROTEIN"/>
    <property type="match status" value="1"/>
</dbReference>
<feature type="domain" description="Heparan-alpha-glucosaminide N-acetyltransferase catalytic" evidence="2">
    <location>
        <begin position="10"/>
        <end position="253"/>
    </location>
</feature>
<keyword evidence="1" id="KW-0812">Transmembrane</keyword>
<keyword evidence="1" id="KW-1133">Transmembrane helix</keyword>
<feature type="transmembrane region" description="Helical" evidence="1">
    <location>
        <begin position="214"/>
        <end position="236"/>
    </location>
</feature>
<protein>
    <recommendedName>
        <fullName evidence="2">Heparan-alpha-glucosaminide N-acetyltransferase catalytic domain-containing protein</fullName>
    </recommendedName>
</protein>
<accession>A0A6S6S1C9</accession>
<feature type="transmembrane region" description="Helical" evidence="1">
    <location>
        <begin position="102"/>
        <end position="123"/>
    </location>
</feature>